<evidence type="ECO:0000313" key="2">
    <source>
        <dbReference type="Proteomes" id="UP000262073"/>
    </source>
</evidence>
<dbReference type="KEGG" id="salm:D0Y50_17680"/>
<name>A0A346NR64_9ALTE</name>
<dbReference type="Proteomes" id="UP000262073">
    <property type="component" value="Chromosome"/>
</dbReference>
<accession>A0A346NR64</accession>
<proteinExistence type="predicted"/>
<protein>
    <submittedName>
        <fullName evidence="1">Uncharacterized protein</fullName>
    </submittedName>
</protein>
<sequence length="180" mass="19969">MKSWVYLVLIGFIAIAGYKFGYYHDKLAVSDEDKQRMIARFDDKPASALGATDPRPALPTSQAAPAVLWQSSLVKRQNLLAAAKQQKADEAGQDPDSEARVKDFFTLHPNAQSLLLHSVRCTREGCELTGQYTGAADEFDLMVEQLQGQPWWQYGTAMNSSSSEGDTTFFVLRFSPLVKS</sequence>
<organism evidence="1 2">
    <name type="scientific">Salinimonas sediminis</name>
    <dbReference type="NCBI Taxonomy" id="2303538"/>
    <lineage>
        <taxon>Bacteria</taxon>
        <taxon>Pseudomonadati</taxon>
        <taxon>Pseudomonadota</taxon>
        <taxon>Gammaproteobacteria</taxon>
        <taxon>Alteromonadales</taxon>
        <taxon>Alteromonadaceae</taxon>
        <taxon>Alteromonas/Salinimonas group</taxon>
        <taxon>Salinimonas</taxon>
    </lineage>
</organism>
<gene>
    <name evidence="1" type="ORF">D0Y50_17680</name>
</gene>
<dbReference type="EMBL" id="CP031769">
    <property type="protein sequence ID" value="AXR08021.1"/>
    <property type="molecule type" value="Genomic_DNA"/>
</dbReference>
<evidence type="ECO:0000313" key="1">
    <source>
        <dbReference type="EMBL" id="AXR08021.1"/>
    </source>
</evidence>
<dbReference type="OrthoDB" id="6329619at2"/>
<dbReference type="RefSeq" id="WP_108566787.1">
    <property type="nucleotide sequence ID" value="NZ_CP031769.1"/>
</dbReference>
<reference evidence="1 2" key="1">
    <citation type="submission" date="2018-08" db="EMBL/GenBank/DDBJ databases">
        <title>Salinimonas sediminis sp. nov., a piezophilic bacterium isolated from a deep-sea sediment sample from the New Britain Trench.</title>
        <authorList>
            <person name="Cao J."/>
        </authorList>
    </citation>
    <scope>NUCLEOTIDE SEQUENCE [LARGE SCALE GENOMIC DNA]</scope>
    <source>
        <strain evidence="1 2">N102</strain>
    </source>
</reference>
<dbReference type="AlphaFoldDB" id="A0A346NR64"/>
<keyword evidence="2" id="KW-1185">Reference proteome</keyword>